<dbReference type="FunFam" id="1.20.120.1080:FF:000005">
    <property type="entry name" value="ATP-dependent helicase HrpA"/>
    <property type="match status" value="1"/>
</dbReference>
<feature type="region of interest" description="Disordered" evidence="5">
    <location>
        <begin position="137"/>
        <end position="246"/>
    </location>
</feature>
<dbReference type="InterPro" id="IPR027417">
    <property type="entry name" value="P-loop_NTPase"/>
</dbReference>
<name>S3C790_9BURK</name>
<keyword evidence="4" id="KW-0067">ATP-binding</keyword>
<dbReference type="PANTHER" id="PTHR18934:SF99">
    <property type="entry name" value="ATP-DEPENDENT RNA HELICASE DHX37-RELATED"/>
    <property type="match status" value="1"/>
</dbReference>
<dbReference type="InterPro" id="IPR007502">
    <property type="entry name" value="Helicase-assoc_dom"/>
</dbReference>
<dbReference type="GO" id="GO:0016787">
    <property type="term" value="F:hydrolase activity"/>
    <property type="evidence" value="ECO:0007669"/>
    <property type="project" value="UniProtKB-KW"/>
</dbReference>
<feature type="compositionally biased region" description="Low complexity" evidence="5">
    <location>
        <begin position="50"/>
        <end position="63"/>
    </location>
</feature>
<dbReference type="Pfam" id="PF07717">
    <property type="entry name" value="OB_NTP_bind"/>
    <property type="match status" value="1"/>
</dbReference>
<dbReference type="GO" id="GO:0003724">
    <property type="term" value="F:RNA helicase activity"/>
    <property type="evidence" value="ECO:0007669"/>
    <property type="project" value="InterPro"/>
</dbReference>
<dbReference type="SMART" id="SM00487">
    <property type="entry name" value="DEXDc"/>
    <property type="match status" value="1"/>
</dbReference>
<organism evidence="8 9">
    <name type="scientific">Sutterella wadsworthensis HGA0223</name>
    <dbReference type="NCBI Taxonomy" id="1203554"/>
    <lineage>
        <taxon>Bacteria</taxon>
        <taxon>Pseudomonadati</taxon>
        <taxon>Pseudomonadota</taxon>
        <taxon>Betaproteobacteria</taxon>
        <taxon>Burkholderiales</taxon>
        <taxon>Sutterellaceae</taxon>
        <taxon>Sutterella</taxon>
    </lineage>
</organism>
<dbReference type="Pfam" id="PF00270">
    <property type="entry name" value="DEAD"/>
    <property type="match status" value="1"/>
</dbReference>
<feature type="compositionally biased region" description="Low complexity" evidence="5">
    <location>
        <begin position="87"/>
        <end position="102"/>
    </location>
</feature>
<dbReference type="SMART" id="SM00847">
    <property type="entry name" value="HA2"/>
    <property type="match status" value="1"/>
</dbReference>
<dbReference type="GO" id="GO:0003723">
    <property type="term" value="F:RNA binding"/>
    <property type="evidence" value="ECO:0007669"/>
    <property type="project" value="TreeGrafter"/>
</dbReference>
<dbReference type="InterPro" id="IPR011545">
    <property type="entry name" value="DEAD/DEAH_box_helicase_dom"/>
</dbReference>
<evidence type="ECO:0000259" key="6">
    <source>
        <dbReference type="PROSITE" id="PS51192"/>
    </source>
</evidence>
<feature type="compositionally biased region" description="Basic and acidic residues" evidence="5">
    <location>
        <begin position="233"/>
        <end position="246"/>
    </location>
</feature>
<keyword evidence="2" id="KW-0378">Hydrolase</keyword>
<gene>
    <name evidence="8" type="ORF">HMPREF1476_00314</name>
</gene>
<protein>
    <submittedName>
        <fullName evidence="8">ATP-dependent helicase HrpA</fullName>
    </submittedName>
</protein>
<keyword evidence="3 8" id="KW-0347">Helicase</keyword>
<dbReference type="InterPro" id="IPR024590">
    <property type="entry name" value="HrpA_C"/>
</dbReference>
<dbReference type="PANTHER" id="PTHR18934">
    <property type="entry name" value="ATP-DEPENDENT RNA HELICASE"/>
    <property type="match status" value="1"/>
</dbReference>
<dbReference type="STRING" id="1203554.HMPREF1476_00314"/>
<dbReference type="SMART" id="SM00490">
    <property type="entry name" value="HELICc"/>
    <property type="match status" value="1"/>
</dbReference>
<evidence type="ECO:0000256" key="5">
    <source>
        <dbReference type="SAM" id="MobiDB-lite"/>
    </source>
</evidence>
<dbReference type="InterPro" id="IPR010222">
    <property type="entry name" value="RNA_helicase_HrpA"/>
</dbReference>
<reference evidence="8 9" key="1">
    <citation type="submission" date="2013-04" db="EMBL/GenBank/DDBJ databases">
        <title>The Genome Sequence of Sutterella wadsworthensis HGA0223.</title>
        <authorList>
            <consortium name="The Broad Institute Genomics Platform"/>
            <person name="Earl A."/>
            <person name="Ward D."/>
            <person name="Feldgarden M."/>
            <person name="Gevers D."/>
            <person name="Schmidt T.M."/>
            <person name="Dover J."/>
            <person name="Dai D."/>
            <person name="Walker B."/>
            <person name="Young S."/>
            <person name="Zeng Q."/>
            <person name="Gargeya S."/>
            <person name="Fitzgerald M."/>
            <person name="Haas B."/>
            <person name="Abouelleil A."/>
            <person name="Allen A.W."/>
            <person name="Alvarado L."/>
            <person name="Arachchi H.M."/>
            <person name="Berlin A.M."/>
            <person name="Chapman S.B."/>
            <person name="Gainer-Dewar J."/>
            <person name="Goldberg J."/>
            <person name="Griggs A."/>
            <person name="Gujja S."/>
            <person name="Hansen M."/>
            <person name="Howarth C."/>
            <person name="Imamovic A."/>
            <person name="Ireland A."/>
            <person name="Larimer J."/>
            <person name="McCowan C."/>
            <person name="Murphy C."/>
            <person name="Pearson M."/>
            <person name="Poon T.W."/>
            <person name="Priest M."/>
            <person name="Roberts A."/>
            <person name="Saif S."/>
            <person name="Shea T."/>
            <person name="Sisk P."/>
            <person name="Sykes S."/>
            <person name="Wortman J."/>
            <person name="Nusbaum C."/>
            <person name="Birren B."/>
        </authorList>
    </citation>
    <scope>NUCLEOTIDE SEQUENCE [LARGE SCALE GENOMIC DNA]</scope>
    <source>
        <strain evidence="8 9">HGA0223</strain>
    </source>
</reference>
<evidence type="ECO:0000256" key="3">
    <source>
        <dbReference type="ARBA" id="ARBA00022806"/>
    </source>
</evidence>
<evidence type="ECO:0000313" key="8">
    <source>
        <dbReference type="EMBL" id="EPE02078.1"/>
    </source>
</evidence>
<feature type="region of interest" description="Disordered" evidence="5">
    <location>
        <begin position="24"/>
        <end position="114"/>
    </location>
</feature>
<dbReference type="InterPro" id="IPR014001">
    <property type="entry name" value="Helicase_ATP-bd"/>
</dbReference>
<feature type="domain" description="Helicase ATP-binding" evidence="6">
    <location>
        <begin position="279"/>
        <end position="442"/>
    </location>
</feature>
<dbReference type="SMART" id="SM00382">
    <property type="entry name" value="AAA"/>
    <property type="match status" value="1"/>
</dbReference>
<evidence type="ECO:0000256" key="2">
    <source>
        <dbReference type="ARBA" id="ARBA00022801"/>
    </source>
</evidence>
<sequence length="1507" mass="168202">MADNRALMAAFQKVRADVDQALEQTRRKEEAARAAEEAKRAQERREKRQGSAAAKQSGKASAGEANSARESKSEQSMVKAARVTPLQASSSAAEQPSAKAPENTSVRAPRTYSPKGAFGAVLAGAAQASGAVFRESPALQGESAGKRSKAPLTNKAASADKTVQNGKREILHPRFESASAAKANAGHREDRSGRANRPLQVAAGRSAKADSRQNRQQRPRRSNLPESAQARTENGREDSRARSERSARPKLFWAERRNPIPPFELMPGLPVSERAADVVKAIKENQVVIVCGETGSGKTTQLPKICLMAGRGETGRIGHTQPRRIAASSIAKRIAEELKTPLGDVVGYKVRFTDQTASGATIKLMTDGILLAETQGDPLLKAYDTIIIDEAHERSINIDFLLGYLKRLLPKRPDLKVIVTSATIDAERFANHFAVNGKPAPVLTISGRTYPVEIRWRPVEDRDEDDDRTMLAAIDDAVSECEMSGRGDILVFLPGEREINAAAEELRRSRIGKAEILPLYARLSAADQDKIFKPSGSMRRIVLATNVAETSVTVPGIRYVVDTGYARIKRYSYRSKVEQLLVEPISQASANQRSGRCGRVAEGICIRLYSEEDFARRPAFTDPEIMRSNLAAVILRAKALRLGDVREFPFVQAPPPKAFADGFAILQELGAISEDNELTEVGRSLSRLPIDPKLGRMLLEGARRGALRELLIVASGLSVQDPRERPAEQQQAADEAHKKLADERSDFLSYVKLWDWAEAARASKESNRKYDQELKRRFLSPRRLREWREVMGQLKALVDDLDWRLNTAPATYEEVHRALLSGLLGNIGSKTVESDRRAPPYAGARGIKFWIWPGSVRAKKSGRWILAGQIIETSKLFARCVADIEPEWIEAAAGPLIRRSWSEPHWEKSRGEVVALERGTLYGLTVYQQRRVSFAKHDPKLSRELFIREALVGGEFDGKLSFYHHNQRLVREIEDLEHKTRRPDVLVDDEMIFAFYDRELPQDVCSTKMLEAWLKAAEKENPKVLRLSREELMRHEASAAADAWFPKTMEMAGIDMTLSYQFEPGSPRDGVTMTVPLFALNQLDPVRAEWLVPGMVKEKAQALLKTLPQKIRRNCVPLPDYAAGFLTRTQNGTPQSIGFVDALAADVRSETGLPCQPSDFKTEGLPQHLILNFKVIDEHGRQLALGRNLAQLRAELGEEAQATFRNVAQQDAAVAKDLGGEVTNWTFGELPELMEIQRRGETLIGHPALVDVGEACRIEVFDDPLEAQKAHRKGLRRLFRLTLREQVKFIERSLRDLGRVQMQASVVPGLDKNFESIDDLENDVVDCVLDATALVDPLPMNEEAFQTRREDARGRLSLVAGEVSRLLTEIVAQVAPAALKLKRIENEALSADVAEQLKRLFPPHFLLSAPLSQLMNYPRYLKAVLYRLEHYSSDPARDAARQADVERLTLPWVRAVAARRGQPDSHLEEFRWMLEELRVSLFAQQLRTPMPVSVKRLERIWQSITRL</sequence>
<dbReference type="Pfam" id="PF00271">
    <property type="entry name" value="Helicase_C"/>
    <property type="match status" value="1"/>
</dbReference>
<dbReference type="Gene3D" id="3.40.50.300">
    <property type="entry name" value="P-loop containing nucleotide triphosphate hydrolases"/>
    <property type="match status" value="2"/>
</dbReference>
<feature type="compositionally biased region" description="Basic and acidic residues" evidence="5">
    <location>
        <begin position="166"/>
        <end position="175"/>
    </location>
</feature>
<feature type="compositionally biased region" description="Basic and acidic residues" evidence="5">
    <location>
        <begin position="24"/>
        <end position="49"/>
    </location>
</feature>
<dbReference type="PROSITE" id="PS51194">
    <property type="entry name" value="HELICASE_CTER"/>
    <property type="match status" value="1"/>
</dbReference>
<dbReference type="HOGENOM" id="CLU_001832_3_3_4"/>
<dbReference type="Pfam" id="PF04408">
    <property type="entry name" value="WHD_HA2"/>
    <property type="match status" value="1"/>
</dbReference>
<dbReference type="Gene3D" id="1.20.120.1080">
    <property type="match status" value="1"/>
</dbReference>
<dbReference type="Proteomes" id="UP000014400">
    <property type="component" value="Unassembled WGS sequence"/>
</dbReference>
<dbReference type="SUPFAM" id="SSF52540">
    <property type="entry name" value="P-loop containing nucleoside triphosphate hydrolases"/>
    <property type="match status" value="1"/>
</dbReference>
<feature type="domain" description="Helicase C-terminal" evidence="7">
    <location>
        <begin position="473"/>
        <end position="641"/>
    </location>
</feature>
<dbReference type="EMBL" id="ATCF01000004">
    <property type="protein sequence ID" value="EPE02078.1"/>
    <property type="molecule type" value="Genomic_DNA"/>
</dbReference>
<keyword evidence="1" id="KW-0547">Nucleotide-binding</keyword>
<evidence type="ECO:0000313" key="9">
    <source>
        <dbReference type="Proteomes" id="UP000014400"/>
    </source>
</evidence>
<dbReference type="RefSeq" id="WP_016473738.1">
    <property type="nucleotide sequence ID" value="NZ_KE150480.1"/>
</dbReference>
<proteinExistence type="predicted"/>
<dbReference type="PATRIC" id="fig|1203554.3.peg.292"/>
<evidence type="ECO:0000259" key="7">
    <source>
        <dbReference type="PROSITE" id="PS51194"/>
    </source>
</evidence>
<dbReference type="Pfam" id="PF21010">
    <property type="entry name" value="HA2_C"/>
    <property type="match status" value="1"/>
</dbReference>
<dbReference type="InterPro" id="IPR003593">
    <property type="entry name" value="AAA+_ATPase"/>
</dbReference>
<dbReference type="PROSITE" id="PS51192">
    <property type="entry name" value="HELICASE_ATP_BIND_1"/>
    <property type="match status" value="1"/>
</dbReference>
<dbReference type="InterPro" id="IPR048333">
    <property type="entry name" value="HA2_WH"/>
</dbReference>
<accession>S3C790</accession>
<dbReference type="InterPro" id="IPR011709">
    <property type="entry name" value="DEAD-box_helicase_OB_fold"/>
</dbReference>
<dbReference type="NCBIfam" id="TIGR01967">
    <property type="entry name" value="DEAH_box_HrpA"/>
    <property type="match status" value="1"/>
</dbReference>
<dbReference type="InterPro" id="IPR001650">
    <property type="entry name" value="Helicase_C-like"/>
</dbReference>
<dbReference type="Pfam" id="PF11898">
    <property type="entry name" value="DUF3418"/>
    <property type="match status" value="1"/>
</dbReference>
<dbReference type="GO" id="GO:0005524">
    <property type="term" value="F:ATP binding"/>
    <property type="evidence" value="ECO:0007669"/>
    <property type="project" value="UniProtKB-KW"/>
</dbReference>
<keyword evidence="9" id="KW-1185">Reference proteome</keyword>
<evidence type="ECO:0000256" key="1">
    <source>
        <dbReference type="ARBA" id="ARBA00022741"/>
    </source>
</evidence>
<evidence type="ECO:0000256" key="4">
    <source>
        <dbReference type="ARBA" id="ARBA00022840"/>
    </source>
</evidence>
<dbReference type="CDD" id="cd18791">
    <property type="entry name" value="SF2_C_RHA"/>
    <property type="match status" value="1"/>
</dbReference>
<comment type="caution">
    <text evidence="8">The sequence shown here is derived from an EMBL/GenBank/DDBJ whole genome shotgun (WGS) entry which is preliminary data.</text>
</comment>
<dbReference type="eggNOG" id="COG1643">
    <property type="taxonomic scope" value="Bacteria"/>
</dbReference>